<keyword evidence="4" id="KW-1185">Reference proteome</keyword>
<dbReference type="Gene3D" id="3.30.530.20">
    <property type="match status" value="1"/>
</dbReference>
<gene>
    <name evidence="3" type="ORF">H5410_012912</name>
</gene>
<feature type="domain" description="Coenzyme Q-binding protein COQ10 START" evidence="2">
    <location>
        <begin position="122"/>
        <end position="265"/>
    </location>
</feature>
<dbReference type="NCBIfam" id="TIGR01993">
    <property type="entry name" value="Pyr-5-nucltdase"/>
    <property type="match status" value="1"/>
</dbReference>
<dbReference type="SUPFAM" id="SSF56784">
    <property type="entry name" value="HAD-like"/>
    <property type="match status" value="1"/>
</dbReference>
<dbReference type="InterPro" id="IPR010237">
    <property type="entry name" value="Pyr-5-nucltdase"/>
</dbReference>
<dbReference type="OrthoDB" id="1065058at2759"/>
<evidence type="ECO:0000313" key="3">
    <source>
        <dbReference type="EMBL" id="KAG5627694.1"/>
    </source>
</evidence>
<protein>
    <recommendedName>
        <fullName evidence="2">Coenzyme Q-binding protein COQ10 START domain-containing protein</fullName>
    </recommendedName>
</protein>
<dbReference type="AlphaFoldDB" id="A0A9J6AT04"/>
<dbReference type="InterPro" id="IPR036412">
    <property type="entry name" value="HAD-like_sf"/>
</dbReference>
<feature type="region of interest" description="Disordered" evidence="1">
    <location>
        <begin position="78"/>
        <end position="107"/>
    </location>
</feature>
<organism evidence="3 4">
    <name type="scientific">Solanum commersonii</name>
    <name type="common">Commerson's wild potato</name>
    <name type="synonym">Commerson's nightshade</name>
    <dbReference type="NCBI Taxonomy" id="4109"/>
    <lineage>
        <taxon>Eukaryota</taxon>
        <taxon>Viridiplantae</taxon>
        <taxon>Streptophyta</taxon>
        <taxon>Embryophyta</taxon>
        <taxon>Tracheophyta</taxon>
        <taxon>Spermatophyta</taxon>
        <taxon>Magnoliopsida</taxon>
        <taxon>eudicotyledons</taxon>
        <taxon>Gunneridae</taxon>
        <taxon>Pentapetalae</taxon>
        <taxon>asterids</taxon>
        <taxon>lamiids</taxon>
        <taxon>Solanales</taxon>
        <taxon>Solanaceae</taxon>
        <taxon>Solanoideae</taxon>
        <taxon>Solaneae</taxon>
        <taxon>Solanum</taxon>
    </lineage>
</organism>
<dbReference type="Gene3D" id="1.10.150.450">
    <property type="match status" value="1"/>
</dbReference>
<dbReference type="Pfam" id="PF03364">
    <property type="entry name" value="Polyketide_cyc"/>
    <property type="match status" value="1"/>
</dbReference>
<reference evidence="3 4" key="1">
    <citation type="submission" date="2020-09" db="EMBL/GenBank/DDBJ databases">
        <title>De no assembly of potato wild relative species, Solanum commersonii.</title>
        <authorList>
            <person name="Cho K."/>
        </authorList>
    </citation>
    <scope>NUCLEOTIDE SEQUENCE [LARGE SCALE GENOMIC DNA]</scope>
    <source>
        <strain evidence="3">LZ3.2</strain>
        <tissue evidence="3">Leaf</tissue>
    </source>
</reference>
<dbReference type="Pfam" id="PF00702">
    <property type="entry name" value="Hydrolase"/>
    <property type="match status" value="1"/>
</dbReference>
<comment type="caution">
    <text evidence="3">The sequence shown here is derived from an EMBL/GenBank/DDBJ whole genome shotgun (WGS) entry which is preliminary data.</text>
</comment>
<evidence type="ECO:0000256" key="1">
    <source>
        <dbReference type="SAM" id="MobiDB-lite"/>
    </source>
</evidence>
<dbReference type="InterPro" id="IPR005031">
    <property type="entry name" value="COQ10_START"/>
</dbReference>
<accession>A0A9J6AT04</accession>
<sequence length="505" mass="57178">MQVQYQLWWHANTTSSLPLSSIFYRHEAIAAAAARHRHNTALSAATLSFRFNRNPNLTSRRYRLDTVTCSVDVGGNATVDDYDDGDTRNDTGEEGNEEEDDVETEIEKMGKNRRRIRSKVVVKASLQSVWKVLTDYERLADFIPGLAVCQLLEKEPNFARLLQIGEQDLAFGLKFNAKGVIDCYEKDLEDLPTGQRRDIEFKMVEGDFKNFEGKWSIEQCKTGGDLELDSLDESFHTTLSYIVDVEPKLWLPVRLIEGRLCKEIKINLQSVRDEAQKVQEAAVELNSFLQDFHQSDMDDTLYPLSSGVNLACRKNIEEYMLHHLNIEESEVPKMCLDLYREYGTTMAGLKELGYEFDNDKFHEYVHGRLPYEVLKPDPLLRNLLLSMPQRKIIFTNGDKAHAIRVLSKLGLGDCFEAMEAAIQIANLDPNKTIFFDDSARNIASGKQAGLHTVVVGSSTLVAGADHALRSIHNIRVALPHIWEEEGDLPQKIIQSNAAELTIVQA</sequence>
<dbReference type="InterPro" id="IPR023214">
    <property type="entry name" value="HAD_sf"/>
</dbReference>
<dbReference type="PANTHER" id="PTHR12725:SF117">
    <property type="entry name" value="HALOACID DEHALOGENASE-LIKE HYDROLASE"/>
    <property type="match status" value="1"/>
</dbReference>
<name>A0A9J6AT04_SOLCO</name>
<proteinExistence type="predicted"/>
<dbReference type="InterPro" id="IPR023393">
    <property type="entry name" value="START-like_dom_sf"/>
</dbReference>
<dbReference type="PANTHER" id="PTHR12725">
    <property type="entry name" value="HALOACID DEHALOGENASE-LIKE HYDROLASE"/>
    <property type="match status" value="1"/>
</dbReference>
<evidence type="ECO:0000313" key="4">
    <source>
        <dbReference type="Proteomes" id="UP000824120"/>
    </source>
</evidence>
<evidence type="ECO:0000259" key="2">
    <source>
        <dbReference type="Pfam" id="PF03364"/>
    </source>
</evidence>
<dbReference type="EMBL" id="JACXVP010000002">
    <property type="protein sequence ID" value="KAG5627694.1"/>
    <property type="molecule type" value="Genomic_DNA"/>
</dbReference>
<feature type="compositionally biased region" description="Acidic residues" evidence="1">
    <location>
        <begin position="92"/>
        <end position="104"/>
    </location>
</feature>
<dbReference type="NCBIfam" id="TIGR01509">
    <property type="entry name" value="HAD-SF-IA-v3"/>
    <property type="match status" value="1"/>
</dbReference>
<dbReference type="Gene3D" id="3.40.50.1000">
    <property type="entry name" value="HAD superfamily/HAD-like"/>
    <property type="match status" value="1"/>
</dbReference>
<dbReference type="SUPFAM" id="SSF55961">
    <property type="entry name" value="Bet v1-like"/>
    <property type="match status" value="1"/>
</dbReference>
<dbReference type="InterPro" id="IPR006439">
    <property type="entry name" value="HAD-SF_hydro_IA"/>
</dbReference>
<dbReference type="Proteomes" id="UP000824120">
    <property type="component" value="Chromosome 2"/>
</dbReference>
<dbReference type="CDD" id="cd08866">
    <property type="entry name" value="SRPBCC_11"/>
    <property type="match status" value="1"/>
</dbReference>